<evidence type="ECO:0000313" key="1">
    <source>
        <dbReference type="EMBL" id="HIZ65441.1"/>
    </source>
</evidence>
<protein>
    <submittedName>
        <fullName evidence="1">Uncharacterized protein</fullName>
    </submittedName>
</protein>
<comment type="caution">
    <text evidence="1">The sequence shown here is derived from an EMBL/GenBank/DDBJ whole genome shotgun (WGS) entry which is preliminary data.</text>
</comment>
<dbReference type="EMBL" id="DXBG01000144">
    <property type="protein sequence ID" value="HIZ65441.1"/>
    <property type="molecule type" value="Genomic_DNA"/>
</dbReference>
<reference evidence="1" key="2">
    <citation type="submission" date="2021-04" db="EMBL/GenBank/DDBJ databases">
        <authorList>
            <person name="Gilroy R."/>
        </authorList>
    </citation>
    <scope>NUCLEOTIDE SEQUENCE</scope>
    <source>
        <strain evidence="1">1068</strain>
    </source>
</reference>
<evidence type="ECO:0000313" key="2">
    <source>
        <dbReference type="Proteomes" id="UP000824056"/>
    </source>
</evidence>
<dbReference type="AlphaFoldDB" id="A0A9D2FRS9"/>
<sequence>MEKNNQQTEEDKFQRNVETVTKALKERSAVSLPQQEALQLYQKFSQTRQEPVRLAVALRGFFLKETEQDQRDAYETYLRGRIRPAVEALIEEEDVEKMQILEELGWLQNPHIEIFIRMAREKKKTASLVWLLQLKARRKAYEEKDFSL</sequence>
<gene>
    <name evidence="1" type="ORF">H9809_06020</name>
</gene>
<dbReference type="Proteomes" id="UP000824056">
    <property type="component" value="Unassembled WGS sequence"/>
</dbReference>
<proteinExistence type="predicted"/>
<organism evidence="1 2">
    <name type="scientific">Candidatus Blautia pullicola</name>
    <dbReference type="NCBI Taxonomy" id="2838498"/>
    <lineage>
        <taxon>Bacteria</taxon>
        <taxon>Bacillati</taxon>
        <taxon>Bacillota</taxon>
        <taxon>Clostridia</taxon>
        <taxon>Lachnospirales</taxon>
        <taxon>Lachnospiraceae</taxon>
        <taxon>Blautia</taxon>
    </lineage>
</organism>
<accession>A0A9D2FRS9</accession>
<name>A0A9D2FRS9_9FIRM</name>
<reference evidence="1" key="1">
    <citation type="journal article" date="2021" name="PeerJ">
        <title>Extensive microbial diversity within the chicken gut microbiome revealed by metagenomics and culture.</title>
        <authorList>
            <person name="Gilroy R."/>
            <person name="Ravi A."/>
            <person name="Getino M."/>
            <person name="Pursley I."/>
            <person name="Horton D.L."/>
            <person name="Alikhan N.F."/>
            <person name="Baker D."/>
            <person name="Gharbi K."/>
            <person name="Hall N."/>
            <person name="Watson M."/>
            <person name="Adriaenssens E.M."/>
            <person name="Foster-Nyarko E."/>
            <person name="Jarju S."/>
            <person name="Secka A."/>
            <person name="Antonio M."/>
            <person name="Oren A."/>
            <person name="Chaudhuri R.R."/>
            <person name="La Ragione R."/>
            <person name="Hildebrand F."/>
            <person name="Pallen M.J."/>
        </authorList>
    </citation>
    <scope>NUCLEOTIDE SEQUENCE</scope>
    <source>
        <strain evidence="1">1068</strain>
    </source>
</reference>